<protein>
    <submittedName>
        <fullName evidence="1">Uncharacterized protein</fullName>
    </submittedName>
</protein>
<gene>
    <name evidence="1" type="ORF">PLEPLA_LOCUS14601</name>
</gene>
<dbReference type="AlphaFoldDB" id="A0A9N7YIA1"/>
<name>A0A9N7YIA1_PLEPL</name>
<comment type="caution">
    <text evidence="1">The sequence shown here is derived from an EMBL/GenBank/DDBJ whole genome shotgun (WGS) entry which is preliminary data.</text>
</comment>
<dbReference type="Proteomes" id="UP001153269">
    <property type="component" value="Unassembled WGS sequence"/>
</dbReference>
<dbReference type="EMBL" id="CADEAL010000902">
    <property type="protein sequence ID" value="CAB1426663.1"/>
    <property type="molecule type" value="Genomic_DNA"/>
</dbReference>
<organism evidence="1 2">
    <name type="scientific">Pleuronectes platessa</name>
    <name type="common">European plaice</name>
    <dbReference type="NCBI Taxonomy" id="8262"/>
    <lineage>
        <taxon>Eukaryota</taxon>
        <taxon>Metazoa</taxon>
        <taxon>Chordata</taxon>
        <taxon>Craniata</taxon>
        <taxon>Vertebrata</taxon>
        <taxon>Euteleostomi</taxon>
        <taxon>Actinopterygii</taxon>
        <taxon>Neopterygii</taxon>
        <taxon>Teleostei</taxon>
        <taxon>Neoteleostei</taxon>
        <taxon>Acanthomorphata</taxon>
        <taxon>Carangaria</taxon>
        <taxon>Pleuronectiformes</taxon>
        <taxon>Pleuronectoidei</taxon>
        <taxon>Pleuronectidae</taxon>
        <taxon>Pleuronectes</taxon>
    </lineage>
</organism>
<evidence type="ECO:0000313" key="1">
    <source>
        <dbReference type="EMBL" id="CAB1426663.1"/>
    </source>
</evidence>
<keyword evidence="2" id="KW-1185">Reference proteome</keyword>
<accession>A0A9N7YIA1</accession>
<reference evidence="1" key="1">
    <citation type="submission" date="2020-03" db="EMBL/GenBank/DDBJ databases">
        <authorList>
            <person name="Weist P."/>
        </authorList>
    </citation>
    <scope>NUCLEOTIDE SEQUENCE</scope>
</reference>
<evidence type="ECO:0000313" key="2">
    <source>
        <dbReference type="Proteomes" id="UP001153269"/>
    </source>
</evidence>
<proteinExistence type="predicted"/>
<sequence length="140" mass="15668">MPGGTRCSRHDAGFNGKAEDDFILVRVGGDIRETDISEYRFRRRKGFRDLPLPSSSQRAPEAFPGQMGNVFQPGLAAQETYRPVAWFVCIQQIKSVNSNEHSDSRQRVNMCDLIPVTPPRGSTGRVRAHGCDQRICTFSP</sequence>